<protein>
    <submittedName>
        <fullName evidence="2">Uncharacterized protein</fullName>
    </submittedName>
</protein>
<organism evidence="2 3">
    <name type="scientific">Saccharopolyspora cebuensis</name>
    <dbReference type="NCBI Taxonomy" id="418759"/>
    <lineage>
        <taxon>Bacteria</taxon>
        <taxon>Bacillati</taxon>
        <taxon>Actinomycetota</taxon>
        <taxon>Actinomycetes</taxon>
        <taxon>Pseudonocardiales</taxon>
        <taxon>Pseudonocardiaceae</taxon>
        <taxon>Saccharopolyspora</taxon>
    </lineage>
</organism>
<dbReference type="EMBL" id="JBGEHV010000072">
    <property type="protein sequence ID" value="MEY8042996.1"/>
    <property type="molecule type" value="Genomic_DNA"/>
</dbReference>
<name>A0ABV4CPH1_9PSEU</name>
<keyword evidence="1" id="KW-0812">Transmembrane</keyword>
<evidence type="ECO:0000256" key="1">
    <source>
        <dbReference type="SAM" id="Phobius"/>
    </source>
</evidence>
<proteinExistence type="predicted"/>
<evidence type="ECO:0000313" key="2">
    <source>
        <dbReference type="EMBL" id="MEY8042996.1"/>
    </source>
</evidence>
<dbReference type="RefSeq" id="WP_345359337.1">
    <property type="nucleotide sequence ID" value="NZ_BAABII010000004.1"/>
</dbReference>
<feature type="transmembrane region" description="Helical" evidence="1">
    <location>
        <begin position="74"/>
        <end position="92"/>
    </location>
</feature>
<reference evidence="2 3" key="1">
    <citation type="submission" date="2024-08" db="EMBL/GenBank/DDBJ databases">
        <title>Genome mining of Saccharopolyspora cebuensis PGLac3 from Nigerian medicinal plant.</title>
        <authorList>
            <person name="Ezeobiora C.E."/>
            <person name="Igbokwe N.H."/>
            <person name="Amin D.H."/>
            <person name="Mendie U.E."/>
        </authorList>
    </citation>
    <scope>NUCLEOTIDE SEQUENCE [LARGE SCALE GENOMIC DNA]</scope>
    <source>
        <strain evidence="2 3">PGLac3</strain>
    </source>
</reference>
<keyword evidence="1" id="KW-1133">Transmembrane helix</keyword>
<gene>
    <name evidence="2" type="ORF">AB8O55_26620</name>
</gene>
<accession>A0ABV4CPH1</accession>
<evidence type="ECO:0000313" key="3">
    <source>
        <dbReference type="Proteomes" id="UP001564626"/>
    </source>
</evidence>
<sequence>MAAKTKRSGISTLFNAVGFVFAAVLVLHAVFVLTGFEATNGLTTSVARAAEPLAVFFPGLLDAGNPTLQVLADYGLAAVFWVLVAGLLGRIFG</sequence>
<dbReference type="Proteomes" id="UP001564626">
    <property type="component" value="Unassembled WGS sequence"/>
</dbReference>
<feature type="transmembrane region" description="Helical" evidence="1">
    <location>
        <begin position="12"/>
        <end position="36"/>
    </location>
</feature>
<keyword evidence="3" id="KW-1185">Reference proteome</keyword>
<comment type="caution">
    <text evidence="2">The sequence shown here is derived from an EMBL/GenBank/DDBJ whole genome shotgun (WGS) entry which is preliminary data.</text>
</comment>
<keyword evidence="1" id="KW-0472">Membrane</keyword>